<protein>
    <submittedName>
        <fullName evidence="1">Uncharacterized protein</fullName>
    </submittedName>
</protein>
<proteinExistence type="predicted"/>
<dbReference type="EMBL" id="BMAU01021437">
    <property type="protein sequence ID" value="GFY36666.1"/>
    <property type="molecule type" value="Genomic_DNA"/>
</dbReference>
<evidence type="ECO:0000313" key="2">
    <source>
        <dbReference type="Proteomes" id="UP000887159"/>
    </source>
</evidence>
<dbReference type="Pfam" id="PF01359">
    <property type="entry name" value="Transposase_1"/>
    <property type="match status" value="1"/>
</dbReference>
<dbReference type="Proteomes" id="UP000887159">
    <property type="component" value="Unassembled WGS sequence"/>
</dbReference>
<keyword evidence="2" id="KW-1185">Reference proteome</keyword>
<comment type="caution">
    <text evidence="1">The sequence shown here is derived from an EMBL/GenBank/DDBJ whole genome shotgun (WGS) entry which is preliminary data.</text>
</comment>
<sequence length="230" mass="26571">MEYRHPGSPSVKKFKTLISATKVMLTIFWDVSGVLHMEFLTKGLKVNSDSYCVKLRLLKQRICRIRPWFHSLLTAQIRHRRTFGRSQNYRRWKGQCFATDAEVQVDVRKRISSQPEYFCMDGMKKWIERLNKCVAISGDYVEKQVYNTQRLQSSVFACYPTPPFPVAAVAEWYRHRYMACFVTGSSPVPLKTRRVGQPCTLNLSRAETSSRWCGVEVRRGGGSSDVVQVT</sequence>
<evidence type="ECO:0000313" key="1">
    <source>
        <dbReference type="EMBL" id="GFY36666.1"/>
    </source>
</evidence>
<accession>A0A8X6WMD7</accession>
<reference evidence="1" key="1">
    <citation type="submission" date="2020-08" db="EMBL/GenBank/DDBJ databases">
        <title>Multicomponent nature underlies the extraordinary mechanical properties of spider dragline silk.</title>
        <authorList>
            <person name="Kono N."/>
            <person name="Nakamura H."/>
            <person name="Mori M."/>
            <person name="Yoshida Y."/>
            <person name="Ohtoshi R."/>
            <person name="Malay A.D."/>
            <person name="Moran D.A.P."/>
            <person name="Tomita M."/>
            <person name="Numata K."/>
            <person name="Arakawa K."/>
        </authorList>
    </citation>
    <scope>NUCLEOTIDE SEQUENCE</scope>
</reference>
<gene>
    <name evidence="1" type="primary">NCL1_08374</name>
    <name evidence="1" type="ORF">TNCV_28701</name>
</gene>
<dbReference type="PANTHER" id="PTHR46060:SF1">
    <property type="entry name" value="MARINER MOS1 TRANSPOSASE-LIKE PROTEIN"/>
    <property type="match status" value="1"/>
</dbReference>
<dbReference type="PANTHER" id="PTHR46060">
    <property type="entry name" value="MARINER MOS1 TRANSPOSASE-LIKE PROTEIN"/>
    <property type="match status" value="1"/>
</dbReference>
<dbReference type="AlphaFoldDB" id="A0A8X6WMD7"/>
<dbReference type="Gene3D" id="3.30.420.10">
    <property type="entry name" value="Ribonuclease H-like superfamily/Ribonuclease H"/>
    <property type="match status" value="1"/>
</dbReference>
<name>A0A8X6WMD7_TRICX</name>
<dbReference type="InterPro" id="IPR036397">
    <property type="entry name" value="RNaseH_sf"/>
</dbReference>
<organism evidence="1 2">
    <name type="scientific">Trichonephila clavipes</name>
    <name type="common">Golden silk orbweaver</name>
    <name type="synonym">Nephila clavipes</name>
    <dbReference type="NCBI Taxonomy" id="2585209"/>
    <lineage>
        <taxon>Eukaryota</taxon>
        <taxon>Metazoa</taxon>
        <taxon>Ecdysozoa</taxon>
        <taxon>Arthropoda</taxon>
        <taxon>Chelicerata</taxon>
        <taxon>Arachnida</taxon>
        <taxon>Araneae</taxon>
        <taxon>Araneomorphae</taxon>
        <taxon>Entelegynae</taxon>
        <taxon>Araneoidea</taxon>
        <taxon>Nephilidae</taxon>
        <taxon>Trichonephila</taxon>
    </lineage>
</organism>
<dbReference type="InterPro" id="IPR052709">
    <property type="entry name" value="Transposase-MT_Hybrid"/>
</dbReference>
<dbReference type="InterPro" id="IPR001888">
    <property type="entry name" value="Transposase_1"/>
</dbReference>
<dbReference type="GO" id="GO:0003676">
    <property type="term" value="F:nucleic acid binding"/>
    <property type="evidence" value="ECO:0007669"/>
    <property type="project" value="InterPro"/>
</dbReference>